<sequence length="216" mass="24516">MMQAEHKLKKIAAIAALLMASSLTGCRAFSRMESQQQAQLVSQEIQNPVQVPMLDRSLVMDEISDEVDDYFRIAREEQIRVVDSVASEGWIETWPRIGSTVLEPWHHDSTRGFEKLHASLQTVRRQAKVRIIPSGDSYLIDVKVFKELEDNPTPIRGGVSGKYLRHDNALDVGFEDDHWSSKQNDGWISMGRDISLEQRILSNIVRRLSGADVTSR</sequence>
<gene>
    <name evidence="1" type="ORF">MFFC18_50090</name>
</gene>
<protein>
    <recommendedName>
        <fullName evidence="3">Lipoprotein</fullName>
    </recommendedName>
</protein>
<dbReference type="RefSeq" id="WP_075084190.1">
    <property type="nucleotide sequence ID" value="NZ_CP042912.1"/>
</dbReference>
<dbReference type="AlphaFoldDB" id="A0A5B9PK80"/>
<accession>A0A5B9PK80</accession>
<reference evidence="1 2" key="1">
    <citation type="submission" date="2019-08" db="EMBL/GenBank/DDBJ databases">
        <title>Deep-cultivation of Planctomycetes and their phenomic and genomic characterization uncovers novel biology.</title>
        <authorList>
            <person name="Wiegand S."/>
            <person name="Jogler M."/>
            <person name="Boedeker C."/>
            <person name="Pinto D."/>
            <person name="Vollmers J."/>
            <person name="Rivas-Marin E."/>
            <person name="Kohn T."/>
            <person name="Peeters S.H."/>
            <person name="Heuer A."/>
            <person name="Rast P."/>
            <person name="Oberbeckmann S."/>
            <person name="Bunk B."/>
            <person name="Jeske O."/>
            <person name="Meyerdierks A."/>
            <person name="Storesund J.E."/>
            <person name="Kallscheuer N."/>
            <person name="Luecker S."/>
            <person name="Lage O.M."/>
            <person name="Pohl T."/>
            <person name="Merkel B.J."/>
            <person name="Hornburger P."/>
            <person name="Mueller R.-W."/>
            <person name="Bruemmer F."/>
            <person name="Labrenz M."/>
            <person name="Spormann A.M."/>
            <person name="Op den Camp H."/>
            <person name="Overmann J."/>
            <person name="Amann R."/>
            <person name="Jetten M.S.M."/>
            <person name="Mascher T."/>
            <person name="Medema M.H."/>
            <person name="Devos D.P."/>
            <person name="Kaster A.-K."/>
            <person name="Ovreas L."/>
            <person name="Rohde M."/>
            <person name="Galperin M.Y."/>
            <person name="Jogler C."/>
        </authorList>
    </citation>
    <scope>NUCLEOTIDE SEQUENCE [LARGE SCALE GENOMIC DNA]</scope>
    <source>
        <strain evidence="1 2">FC18</strain>
    </source>
</reference>
<dbReference type="KEGG" id="mff:MFFC18_50090"/>
<name>A0A5B9PK80_9BACT</name>
<evidence type="ECO:0000313" key="2">
    <source>
        <dbReference type="Proteomes" id="UP000322214"/>
    </source>
</evidence>
<dbReference type="PROSITE" id="PS51257">
    <property type="entry name" value="PROKAR_LIPOPROTEIN"/>
    <property type="match status" value="1"/>
</dbReference>
<dbReference type="EMBL" id="CP042912">
    <property type="protein sequence ID" value="QEG25086.1"/>
    <property type="molecule type" value="Genomic_DNA"/>
</dbReference>
<dbReference type="OrthoDB" id="289390at2"/>
<evidence type="ECO:0008006" key="3">
    <source>
        <dbReference type="Google" id="ProtNLM"/>
    </source>
</evidence>
<evidence type="ECO:0000313" key="1">
    <source>
        <dbReference type="EMBL" id="QEG25086.1"/>
    </source>
</evidence>
<keyword evidence="2" id="KW-1185">Reference proteome</keyword>
<organism evidence="1 2">
    <name type="scientific">Mariniblastus fucicola</name>
    <dbReference type="NCBI Taxonomy" id="980251"/>
    <lineage>
        <taxon>Bacteria</taxon>
        <taxon>Pseudomonadati</taxon>
        <taxon>Planctomycetota</taxon>
        <taxon>Planctomycetia</taxon>
        <taxon>Pirellulales</taxon>
        <taxon>Pirellulaceae</taxon>
        <taxon>Mariniblastus</taxon>
    </lineage>
</organism>
<dbReference type="STRING" id="980251.GCA_001642875_01387"/>
<dbReference type="Proteomes" id="UP000322214">
    <property type="component" value="Chromosome"/>
</dbReference>
<proteinExistence type="predicted"/>